<keyword evidence="1" id="KW-0472">Membrane</keyword>
<reference evidence="4" key="1">
    <citation type="journal article" date="2019" name="Int. J. Syst. Evol. Microbiol.">
        <title>The Global Catalogue of Microorganisms (GCM) 10K type strain sequencing project: providing services to taxonomists for standard genome sequencing and annotation.</title>
        <authorList>
            <consortium name="The Broad Institute Genomics Platform"/>
            <consortium name="The Broad Institute Genome Sequencing Center for Infectious Disease"/>
            <person name="Wu L."/>
            <person name="Ma J."/>
        </authorList>
    </citation>
    <scope>NUCLEOTIDE SEQUENCE [LARGE SCALE GENOMIC DNA]</scope>
    <source>
        <strain evidence="4">DFY28</strain>
    </source>
</reference>
<feature type="transmembrane region" description="Helical" evidence="1">
    <location>
        <begin position="198"/>
        <end position="219"/>
    </location>
</feature>
<evidence type="ECO:0000313" key="3">
    <source>
        <dbReference type="EMBL" id="MFC6152800.1"/>
    </source>
</evidence>
<dbReference type="Proteomes" id="UP001596098">
    <property type="component" value="Unassembled WGS sequence"/>
</dbReference>
<dbReference type="PANTHER" id="PTHR23028">
    <property type="entry name" value="ACETYLTRANSFERASE"/>
    <property type="match status" value="1"/>
</dbReference>
<feature type="transmembrane region" description="Helical" evidence="1">
    <location>
        <begin position="88"/>
        <end position="109"/>
    </location>
</feature>
<dbReference type="EC" id="2.3.-.-" evidence="3"/>
<feature type="transmembrane region" description="Helical" evidence="1">
    <location>
        <begin position="142"/>
        <end position="166"/>
    </location>
</feature>
<evidence type="ECO:0000259" key="2">
    <source>
        <dbReference type="Pfam" id="PF01757"/>
    </source>
</evidence>
<dbReference type="InterPro" id="IPR002656">
    <property type="entry name" value="Acyl_transf_3_dom"/>
</dbReference>
<keyword evidence="4" id="KW-1185">Reference proteome</keyword>
<evidence type="ECO:0000313" key="4">
    <source>
        <dbReference type="Proteomes" id="UP001596098"/>
    </source>
</evidence>
<comment type="caution">
    <text evidence="3">The sequence shown here is derived from an EMBL/GenBank/DDBJ whole genome shotgun (WGS) entry which is preliminary data.</text>
</comment>
<keyword evidence="3" id="KW-0808">Transferase</keyword>
<keyword evidence="1" id="KW-1133">Transmembrane helix</keyword>
<gene>
    <name evidence="3" type="ORF">ACFPWU_03855</name>
</gene>
<sequence>MSVEACTDRNADVVSAHHVGIDVLRAAAVALVMARHALPDLFPGAGVVGVVMFFALSGHLITHGLLAEHRRDGRIDLREFYRRRVVRLAPALVLWLIGFSVVVLCLDPLGDRTTLSATWGTALTWTANLPLPWVGESSDAAFHLWTLAGEEQFYLLWPVLLGCALARRRRVRLLLGALLACVVGLAATALWLGEAADVAYAFPTSWALCFVVGGASALFSPVVQPLATGRWIVPTASATLLALALLPVRGSWLTYTVVAPLVAVLTTLLVARARAGGVDAAGSPDLARAAVWLGRRSYAAYLWNYPVAVWLRATDLPLGVQAVVGVLLTCLLAEVSWRWVEEPAARRWGGRRRGAPAGREVRA</sequence>
<feature type="transmembrane region" description="Helical" evidence="1">
    <location>
        <begin position="173"/>
        <end position="192"/>
    </location>
</feature>
<proteinExistence type="predicted"/>
<feature type="transmembrane region" description="Helical" evidence="1">
    <location>
        <begin position="252"/>
        <end position="271"/>
    </location>
</feature>
<feature type="transmembrane region" description="Helical" evidence="1">
    <location>
        <begin position="231"/>
        <end position="246"/>
    </location>
</feature>
<dbReference type="RefSeq" id="WP_206611380.1">
    <property type="nucleotide sequence ID" value="NZ_CP034929.1"/>
</dbReference>
<dbReference type="InterPro" id="IPR050879">
    <property type="entry name" value="Acyltransferase_3"/>
</dbReference>
<feature type="transmembrane region" description="Helical" evidence="1">
    <location>
        <begin position="41"/>
        <end position="67"/>
    </location>
</feature>
<accession>A0ABW1QW08</accession>
<organism evidence="3 4">
    <name type="scientific">Nocardioides yefusunii</name>
    <dbReference type="NCBI Taxonomy" id="2500546"/>
    <lineage>
        <taxon>Bacteria</taxon>
        <taxon>Bacillati</taxon>
        <taxon>Actinomycetota</taxon>
        <taxon>Actinomycetes</taxon>
        <taxon>Propionibacteriales</taxon>
        <taxon>Nocardioidaceae</taxon>
        <taxon>Nocardioides</taxon>
    </lineage>
</organism>
<dbReference type="GO" id="GO:0016746">
    <property type="term" value="F:acyltransferase activity"/>
    <property type="evidence" value="ECO:0007669"/>
    <property type="project" value="UniProtKB-KW"/>
</dbReference>
<dbReference type="Pfam" id="PF01757">
    <property type="entry name" value="Acyl_transf_3"/>
    <property type="match status" value="1"/>
</dbReference>
<protein>
    <submittedName>
        <fullName evidence="3">Acyltransferase family protein</fullName>
        <ecNumber evidence="3">2.3.-.-</ecNumber>
    </submittedName>
</protein>
<name>A0ABW1QW08_9ACTN</name>
<keyword evidence="3" id="KW-0012">Acyltransferase</keyword>
<keyword evidence="1" id="KW-0812">Transmembrane</keyword>
<dbReference type="PANTHER" id="PTHR23028:SF53">
    <property type="entry name" value="ACYL_TRANSF_3 DOMAIN-CONTAINING PROTEIN"/>
    <property type="match status" value="1"/>
</dbReference>
<dbReference type="EMBL" id="JBHSQI010000002">
    <property type="protein sequence ID" value="MFC6152800.1"/>
    <property type="molecule type" value="Genomic_DNA"/>
</dbReference>
<evidence type="ECO:0000256" key="1">
    <source>
        <dbReference type="SAM" id="Phobius"/>
    </source>
</evidence>
<feature type="domain" description="Acyltransferase 3" evidence="2">
    <location>
        <begin position="19"/>
        <end position="331"/>
    </location>
</feature>